<accession>A0ABM1JTN4</accession>
<evidence type="ECO:0000313" key="2">
    <source>
        <dbReference type="RefSeq" id="XP_015264821.1"/>
    </source>
</evidence>
<dbReference type="GeneID" id="107108815"/>
<proteinExistence type="predicted"/>
<dbReference type="Proteomes" id="UP000694871">
    <property type="component" value="Unplaced"/>
</dbReference>
<dbReference type="RefSeq" id="XP_015264821.1">
    <property type="nucleotide sequence ID" value="XM_015409335.1"/>
</dbReference>
<reference evidence="2" key="1">
    <citation type="submission" date="2025-08" db="UniProtKB">
        <authorList>
            <consortium name="RefSeq"/>
        </authorList>
    </citation>
    <scope>IDENTIFICATION</scope>
</reference>
<keyword evidence="1" id="KW-1185">Reference proteome</keyword>
<protein>
    <submittedName>
        <fullName evidence="2">Uncharacterized protein LOC107108815</fullName>
    </submittedName>
</protein>
<dbReference type="PANTHER" id="PTHR46880:SF5">
    <property type="entry name" value="DUF4371 DOMAIN-CONTAINING PROTEIN"/>
    <property type="match status" value="1"/>
</dbReference>
<sequence length="338" mass="38690">MSRRKAGVQQLGGCTKKKRNTFNTEWLTEFSVETPMPHMNECTRVQLKEIFEYRDTDDAIVCKICLKAEVDGNWSTRNKWGEWKIDYFKRHVNQKCHLDAVRKLRNQGCGSLLNFFRETPEDQNSRTEYVNQDGSNPEECKTLIENVLLAVQMNESMLSVQEIHDHVAKYAKIPANYRSIKHAFEFVECISAVVKSEVLSEIRESPFHTLIIDESTDITVSKMLIMYIKFRRTGGDLHKTVFAGIVKLAACNSAAIVDSIREFYNKNHLDMNRMVMFTSDGASVMLGKQNGVAAILPAVCEPSLHDMSSGKNKKTNSDLQRRDLTQLSVPRRLFQVRV</sequence>
<dbReference type="PANTHER" id="PTHR46880">
    <property type="entry name" value="RAS-ASSOCIATING DOMAIN-CONTAINING PROTEIN"/>
    <property type="match status" value="1"/>
</dbReference>
<name>A0ABM1JTN4_GEKJA</name>
<evidence type="ECO:0000313" key="1">
    <source>
        <dbReference type="Proteomes" id="UP000694871"/>
    </source>
</evidence>
<organism evidence="1 2">
    <name type="scientific">Gekko japonicus</name>
    <name type="common">Schlegel's Japanese gecko</name>
    <dbReference type="NCBI Taxonomy" id="146911"/>
    <lineage>
        <taxon>Eukaryota</taxon>
        <taxon>Metazoa</taxon>
        <taxon>Chordata</taxon>
        <taxon>Craniata</taxon>
        <taxon>Vertebrata</taxon>
        <taxon>Euteleostomi</taxon>
        <taxon>Lepidosauria</taxon>
        <taxon>Squamata</taxon>
        <taxon>Bifurcata</taxon>
        <taxon>Gekkota</taxon>
        <taxon>Gekkonidae</taxon>
        <taxon>Gekkoninae</taxon>
        <taxon>Gekko</taxon>
    </lineage>
</organism>
<gene>
    <name evidence="2" type="primary">LOC107108815</name>
</gene>